<organism evidence="1 2">
    <name type="scientific">Exophiala spinifera</name>
    <dbReference type="NCBI Taxonomy" id="91928"/>
    <lineage>
        <taxon>Eukaryota</taxon>
        <taxon>Fungi</taxon>
        <taxon>Dikarya</taxon>
        <taxon>Ascomycota</taxon>
        <taxon>Pezizomycotina</taxon>
        <taxon>Eurotiomycetes</taxon>
        <taxon>Chaetothyriomycetidae</taxon>
        <taxon>Chaetothyriales</taxon>
        <taxon>Herpotrichiellaceae</taxon>
        <taxon>Exophiala</taxon>
    </lineage>
</organism>
<accession>A0A0D2A8M3</accession>
<dbReference type="GeneID" id="27328785"/>
<proteinExistence type="predicted"/>
<dbReference type="EMBL" id="KN847492">
    <property type="protein sequence ID" value="KIW21122.1"/>
    <property type="molecule type" value="Genomic_DNA"/>
</dbReference>
<gene>
    <name evidence="1" type="ORF">PV08_01702</name>
</gene>
<dbReference type="HOGENOM" id="CLU_1825301_0_0_1"/>
<protein>
    <submittedName>
        <fullName evidence="1">Uncharacterized protein</fullName>
    </submittedName>
</protein>
<dbReference type="VEuPathDB" id="FungiDB:PV08_01702"/>
<dbReference type="RefSeq" id="XP_016241338.1">
    <property type="nucleotide sequence ID" value="XM_016376062.1"/>
</dbReference>
<name>A0A0D2A8M3_9EURO</name>
<keyword evidence="2" id="KW-1185">Reference proteome</keyword>
<dbReference type="AlphaFoldDB" id="A0A0D2A8M3"/>
<evidence type="ECO:0000313" key="2">
    <source>
        <dbReference type="Proteomes" id="UP000053328"/>
    </source>
</evidence>
<sequence length="141" mass="15987">MAAKREESEVDRYVLQRNYMYMSSARSVETLLAFHLPKLVDLRDSTPSWLGGMDGSFTPRSRITWTTDRTSKLLTSGPVMGKWVGNIEEELQLSDAASELFDLHVGYPEARIRGLDISEEQFPRRIRMNVRRIVLGAGGPV</sequence>
<evidence type="ECO:0000313" key="1">
    <source>
        <dbReference type="EMBL" id="KIW21122.1"/>
    </source>
</evidence>
<reference evidence="1 2" key="1">
    <citation type="submission" date="2015-01" db="EMBL/GenBank/DDBJ databases">
        <title>The Genome Sequence of Exophiala spinifera CBS89968.</title>
        <authorList>
            <consortium name="The Broad Institute Genomics Platform"/>
            <person name="Cuomo C."/>
            <person name="de Hoog S."/>
            <person name="Gorbushina A."/>
            <person name="Stielow B."/>
            <person name="Teixiera M."/>
            <person name="Abouelleil A."/>
            <person name="Chapman S.B."/>
            <person name="Priest M."/>
            <person name="Young S.K."/>
            <person name="Wortman J."/>
            <person name="Nusbaum C."/>
            <person name="Birren B."/>
        </authorList>
    </citation>
    <scope>NUCLEOTIDE SEQUENCE [LARGE SCALE GENOMIC DNA]</scope>
    <source>
        <strain evidence="1 2">CBS 89968</strain>
    </source>
</reference>
<dbReference type="Proteomes" id="UP000053328">
    <property type="component" value="Unassembled WGS sequence"/>
</dbReference>